<keyword evidence="1 7" id="KW-0596">Phosphopantetheine</keyword>
<dbReference type="EMBL" id="JACBAZ010000019">
    <property type="protein sequence ID" value="NWK57646.1"/>
    <property type="molecule type" value="Genomic_DNA"/>
</dbReference>
<dbReference type="UniPathway" id="UPA00094"/>
<organism evidence="11 12">
    <name type="scientific">Oceaniferula marina</name>
    <dbReference type="NCBI Taxonomy" id="2748318"/>
    <lineage>
        <taxon>Bacteria</taxon>
        <taxon>Pseudomonadati</taxon>
        <taxon>Verrucomicrobiota</taxon>
        <taxon>Verrucomicrobiia</taxon>
        <taxon>Verrucomicrobiales</taxon>
        <taxon>Verrucomicrobiaceae</taxon>
        <taxon>Oceaniferula</taxon>
    </lineage>
</organism>
<dbReference type="GO" id="GO:0009245">
    <property type="term" value="P:lipid A biosynthetic process"/>
    <property type="evidence" value="ECO:0007669"/>
    <property type="project" value="TreeGrafter"/>
</dbReference>
<dbReference type="GO" id="GO:0005829">
    <property type="term" value="C:cytosol"/>
    <property type="evidence" value="ECO:0007669"/>
    <property type="project" value="TreeGrafter"/>
</dbReference>
<comment type="PTM">
    <text evidence="7">4'-phosphopantetheine is transferred from CoA to a specific serine of apo-ACP by AcpS. This modification is essential for activity because fatty acids are bound in thioester linkage to the sulfhydryl of the prosthetic group.</text>
</comment>
<keyword evidence="4 7" id="KW-0276">Fatty acid metabolism</keyword>
<dbReference type="PROSITE" id="PS00012">
    <property type="entry name" value="PHOSPHOPANTETHEINE"/>
    <property type="match status" value="1"/>
</dbReference>
<comment type="similarity">
    <text evidence="7">Belongs to the acyl carrier protein (ACP) family.</text>
</comment>
<evidence type="ECO:0000256" key="9">
    <source>
        <dbReference type="RuleBase" id="RU003545"/>
    </source>
</evidence>
<keyword evidence="2 7" id="KW-0444">Lipid biosynthesis</keyword>
<sequence length="122" mass="13453">MKPTLPILGIIALSSFISSCDSKNNSVKERDTPKESVSYDSKTSQKITKIISELLSLKQDQIKPDHAIIGDLGADSLDAVELIMWIEEDFNISIADADAEKLVTVGDLIRYVERKTKKSKSA</sequence>
<evidence type="ECO:0000256" key="4">
    <source>
        <dbReference type="ARBA" id="ARBA00022832"/>
    </source>
</evidence>
<dbReference type="PROSITE" id="PS51257">
    <property type="entry name" value="PROKAR_LIPOPROTEIN"/>
    <property type="match status" value="1"/>
</dbReference>
<evidence type="ECO:0000256" key="6">
    <source>
        <dbReference type="ARBA" id="ARBA00023160"/>
    </source>
</evidence>
<keyword evidence="5 7" id="KW-0443">Lipid metabolism</keyword>
<dbReference type="InterPro" id="IPR009081">
    <property type="entry name" value="PP-bd_ACP"/>
</dbReference>
<keyword evidence="7" id="KW-0963">Cytoplasm</keyword>
<comment type="function">
    <text evidence="7 9">Carrier of the growing fatty acid chain in fatty acid biosynthesis.</text>
</comment>
<gene>
    <name evidence="7 11" type="primary">acpP</name>
    <name evidence="11" type="ORF">HW115_18660</name>
</gene>
<dbReference type="AlphaFoldDB" id="A0A851GJY3"/>
<keyword evidence="6 7" id="KW-0275">Fatty acid biosynthesis</keyword>
<evidence type="ECO:0000256" key="2">
    <source>
        <dbReference type="ARBA" id="ARBA00022516"/>
    </source>
</evidence>
<evidence type="ECO:0000313" key="12">
    <source>
        <dbReference type="Proteomes" id="UP000557872"/>
    </source>
</evidence>
<keyword evidence="3 7" id="KW-0597">Phosphoprotein</keyword>
<feature type="modified residue" description="O-(pantetheine 4'-phosphoryl)serine" evidence="7">
    <location>
        <position position="76"/>
    </location>
</feature>
<comment type="caution">
    <text evidence="11">The sequence shown here is derived from an EMBL/GenBank/DDBJ whole genome shotgun (WGS) entry which is preliminary data.</text>
</comment>
<dbReference type="Proteomes" id="UP000557872">
    <property type="component" value="Unassembled WGS sequence"/>
</dbReference>
<dbReference type="InterPro" id="IPR003231">
    <property type="entry name" value="ACP"/>
</dbReference>
<dbReference type="PANTHER" id="PTHR20863">
    <property type="entry name" value="ACYL CARRIER PROTEIN"/>
    <property type="match status" value="1"/>
</dbReference>
<dbReference type="InterPro" id="IPR036736">
    <property type="entry name" value="ACP-like_sf"/>
</dbReference>
<comment type="subcellular location">
    <subcellularLocation>
        <location evidence="7">Cytoplasm</location>
    </subcellularLocation>
</comment>
<comment type="pathway">
    <text evidence="7 9">Lipid metabolism; fatty acid biosynthesis.</text>
</comment>
<dbReference type="Gene3D" id="1.10.1200.10">
    <property type="entry name" value="ACP-like"/>
    <property type="match status" value="1"/>
</dbReference>
<dbReference type="Pfam" id="PF00550">
    <property type="entry name" value="PP-binding"/>
    <property type="match status" value="1"/>
</dbReference>
<proteinExistence type="inferred from homology"/>
<evidence type="ECO:0000256" key="7">
    <source>
        <dbReference type="HAMAP-Rule" id="MF_01217"/>
    </source>
</evidence>
<name>A0A851GJY3_9BACT</name>
<evidence type="ECO:0000256" key="3">
    <source>
        <dbReference type="ARBA" id="ARBA00022553"/>
    </source>
</evidence>
<dbReference type="NCBIfam" id="NF002150">
    <property type="entry name" value="PRK00982.1-4"/>
    <property type="match status" value="1"/>
</dbReference>
<comment type="PTM">
    <text evidence="9">4'-phosphopantetheine is transferred from CoA to a specific serine of apo-ACP by acpS.</text>
</comment>
<feature type="domain" description="Carrier" evidence="10">
    <location>
        <begin position="41"/>
        <end position="116"/>
    </location>
</feature>
<dbReference type="GO" id="GO:0016020">
    <property type="term" value="C:membrane"/>
    <property type="evidence" value="ECO:0007669"/>
    <property type="project" value="GOC"/>
</dbReference>
<dbReference type="SUPFAM" id="SSF47336">
    <property type="entry name" value="ACP-like"/>
    <property type="match status" value="1"/>
</dbReference>
<evidence type="ECO:0000313" key="11">
    <source>
        <dbReference type="EMBL" id="NWK57646.1"/>
    </source>
</evidence>
<dbReference type="NCBIfam" id="NF002148">
    <property type="entry name" value="PRK00982.1-2"/>
    <property type="match status" value="1"/>
</dbReference>
<dbReference type="GO" id="GO:0000036">
    <property type="term" value="F:acyl carrier activity"/>
    <property type="evidence" value="ECO:0007669"/>
    <property type="project" value="UniProtKB-UniRule"/>
</dbReference>
<evidence type="ECO:0000256" key="1">
    <source>
        <dbReference type="ARBA" id="ARBA00022450"/>
    </source>
</evidence>
<evidence type="ECO:0000256" key="5">
    <source>
        <dbReference type="ARBA" id="ARBA00023098"/>
    </source>
</evidence>
<accession>A0A851GJY3</accession>
<dbReference type="PANTHER" id="PTHR20863:SF76">
    <property type="entry name" value="CARRIER DOMAIN-CONTAINING PROTEIN"/>
    <property type="match status" value="1"/>
</dbReference>
<dbReference type="InterPro" id="IPR006162">
    <property type="entry name" value="Ppantetheine_attach_site"/>
</dbReference>
<dbReference type="NCBIfam" id="TIGR00517">
    <property type="entry name" value="acyl_carrier"/>
    <property type="match status" value="1"/>
</dbReference>
<dbReference type="PROSITE" id="PS50075">
    <property type="entry name" value="CARRIER"/>
    <property type="match status" value="1"/>
</dbReference>
<keyword evidence="12" id="KW-1185">Reference proteome</keyword>
<evidence type="ECO:0000259" key="10">
    <source>
        <dbReference type="PROSITE" id="PS50075"/>
    </source>
</evidence>
<dbReference type="GO" id="GO:0000035">
    <property type="term" value="F:acyl binding"/>
    <property type="evidence" value="ECO:0007669"/>
    <property type="project" value="TreeGrafter"/>
</dbReference>
<dbReference type="HAMAP" id="MF_01217">
    <property type="entry name" value="Acyl_carrier"/>
    <property type="match status" value="1"/>
</dbReference>
<reference evidence="11 12" key="1">
    <citation type="submission" date="2020-07" db="EMBL/GenBank/DDBJ databases">
        <title>Roseicoccus Jingziensis gen. nov., sp. nov., isolated from coastal seawater.</title>
        <authorList>
            <person name="Feng X."/>
        </authorList>
    </citation>
    <scope>NUCLEOTIDE SEQUENCE [LARGE SCALE GENOMIC DNA]</scope>
    <source>
        <strain evidence="11 12">N1E253</strain>
    </source>
</reference>
<evidence type="ECO:0000256" key="8">
    <source>
        <dbReference type="NCBIfam" id="TIGR00517"/>
    </source>
</evidence>
<protein>
    <recommendedName>
        <fullName evidence="7 8">Acyl carrier protein</fullName>
        <shortName evidence="7">ACP</shortName>
    </recommendedName>
</protein>